<accession>A0A670ICM4</accession>
<dbReference type="GO" id="GO:0043065">
    <property type="term" value="P:positive regulation of apoptotic process"/>
    <property type="evidence" value="ECO:0007669"/>
    <property type="project" value="Ensembl"/>
</dbReference>
<dbReference type="GO" id="GO:0071397">
    <property type="term" value="P:cellular response to cholesterol"/>
    <property type="evidence" value="ECO:0007669"/>
    <property type="project" value="Ensembl"/>
</dbReference>
<dbReference type="OMA" id="CGMTTHN"/>
<evidence type="ECO:0000256" key="7">
    <source>
        <dbReference type="ARBA" id="ARBA00022737"/>
    </source>
</evidence>
<dbReference type="GO" id="GO:0071467">
    <property type="term" value="P:cellular response to pH"/>
    <property type="evidence" value="ECO:0007669"/>
    <property type="project" value="Ensembl"/>
</dbReference>
<dbReference type="AlphaFoldDB" id="A0A670ICM4"/>
<dbReference type="GO" id="GO:0071401">
    <property type="term" value="P:cellular response to triglyceride"/>
    <property type="evidence" value="ECO:0007669"/>
    <property type="project" value="Ensembl"/>
</dbReference>
<dbReference type="PANTHER" id="PTHR23221">
    <property type="entry name" value="GLYCOSYLPHOSPHATIDYLINOSITOL PHOSPHOLIPASE D"/>
    <property type="match status" value="1"/>
</dbReference>
<evidence type="ECO:0000313" key="16">
    <source>
        <dbReference type="Proteomes" id="UP000472272"/>
    </source>
</evidence>
<dbReference type="InterPro" id="IPR013517">
    <property type="entry name" value="FG-GAP"/>
</dbReference>
<evidence type="ECO:0000256" key="5">
    <source>
        <dbReference type="ARBA" id="ARBA00022525"/>
    </source>
</evidence>
<dbReference type="GO" id="GO:0009749">
    <property type="term" value="P:response to glucose"/>
    <property type="evidence" value="ECO:0007669"/>
    <property type="project" value="Ensembl"/>
</dbReference>
<dbReference type="GO" id="GO:0002430">
    <property type="term" value="P:complement receptor mediated signaling pathway"/>
    <property type="evidence" value="ECO:0007669"/>
    <property type="project" value="Ensembl"/>
</dbReference>
<dbReference type="SUPFAM" id="SSF69318">
    <property type="entry name" value="Integrin alpha N-terminal domain"/>
    <property type="match status" value="1"/>
</dbReference>
<evidence type="ECO:0000256" key="2">
    <source>
        <dbReference type="ARBA" id="ARBA00008652"/>
    </source>
</evidence>
<gene>
    <name evidence="15" type="primary">GPLD1</name>
</gene>
<dbReference type="GO" id="GO:0009306">
    <property type="term" value="P:protein secretion"/>
    <property type="evidence" value="ECO:0007669"/>
    <property type="project" value="Ensembl"/>
</dbReference>
<keyword evidence="6 13" id="KW-0732">Signal</keyword>
<dbReference type="InterPro" id="IPR029002">
    <property type="entry name" value="PLPC/GPLD1"/>
</dbReference>
<sequence length="836" mass="92223">MEAFKIWSVLAVLCSFCRKGTPCGLSTHIEIAHRALEFFSSPEGNVNYRKLILTHQDAYQAGSLYPDAFYSGICRNGLFRQVSEDTHWAPFLSTSVHYIRKNYPQPWGEATEKLVAFLFGIASHMVADVSWHSLGIEQGFLHAMAAIDFYGSYSDAHAAGDFGGDVLSQFELDFSYLEPSWYVPVKDLLSIYQELYGLKVITEDTIVDCTYLQFLEVFGEMITVAKLYPIYARKSSFLVNKFHEYFLGGVDDMAFSSNNIFEQTSQMLENGTSGCFIPENPLYIRCKDEQTNAVIIKQSRTEHYRQTTSSMAKSVEKNISYTERGVYFEVPPWTANYLQLSNSATAKGLRRVLSVTTQGSPKHVTKPSASYFLKTPYARLGWALISADLNQDGYDDLVAGAPGYSRLGHIQIGRVYIVYGNESGLPHANLDLDQEADCILEGNKPSARFGSAVAVLDFNKDGVLDLAVGAPSVGSQELSYRGSVYVFFGNRGQGFHSLPNVTIACQEIYCNLGWSLLAADLDGDGNKDLVVGSPYASGGGKQRGFVASFYSFLNRSSQDQLFLTDADWIVKGEKDYAWFGSSLSSVQLQNTTLLLIGSPSWKSCKSSLSCYVLRDTKMTVGKVYGYIPPSTQSWFTLTGDKEMGRLGSSLATGFLSVEGIPRQVLVVGAPSQDSTSRIAFISSVLHQAGTALIYDLRDPVKPFLLSTFSGDRRFSRFGGDVHLRDLNNDGLDEIIVTSPLRAKDILSGLFGGEAARVYIFSGNQTTSGHVTDNCKSWTSPCPEDWAQYVIISPEEKSRFGSAVITVKSGEKTEVVVAGERSSLEARLSGRLFLYTF</sequence>
<dbReference type="PANTHER" id="PTHR23221:SF7">
    <property type="entry name" value="PHOSPHATIDYLINOSITOL-GLYCAN-SPECIFIC PHOSPHOLIPASE D"/>
    <property type="match status" value="1"/>
</dbReference>
<dbReference type="GO" id="GO:0031012">
    <property type="term" value="C:extracellular matrix"/>
    <property type="evidence" value="ECO:0007669"/>
    <property type="project" value="TreeGrafter"/>
</dbReference>
<dbReference type="GO" id="GO:0008286">
    <property type="term" value="P:insulin receptor signaling pathway"/>
    <property type="evidence" value="ECO:0007669"/>
    <property type="project" value="Ensembl"/>
</dbReference>
<evidence type="ECO:0000256" key="6">
    <source>
        <dbReference type="ARBA" id="ARBA00022729"/>
    </source>
</evidence>
<name>A0A670ICM4_PODMU</name>
<evidence type="ECO:0000256" key="9">
    <source>
        <dbReference type="ARBA" id="ARBA00023180"/>
    </source>
</evidence>
<dbReference type="CTD" id="2822"/>
<dbReference type="SMART" id="SM00191">
    <property type="entry name" value="Int_alpha"/>
    <property type="match status" value="6"/>
</dbReference>
<dbReference type="GeneTree" id="ENSGT00390000013522"/>
<dbReference type="GO" id="GO:0002042">
    <property type="term" value="P:cell migration involved in sprouting angiogenesis"/>
    <property type="evidence" value="ECO:0007669"/>
    <property type="project" value="Ensembl"/>
</dbReference>
<comment type="subcellular location">
    <subcellularLocation>
        <location evidence="1">Secreted</location>
    </subcellularLocation>
</comment>
<keyword evidence="7" id="KW-0677">Repeat</keyword>
<dbReference type="GO" id="GO:0051044">
    <property type="term" value="P:positive regulation of membrane protein ectodomain proteolysis"/>
    <property type="evidence" value="ECO:0007669"/>
    <property type="project" value="Ensembl"/>
</dbReference>
<dbReference type="GO" id="GO:0010595">
    <property type="term" value="P:positive regulation of endothelial cell migration"/>
    <property type="evidence" value="ECO:0007669"/>
    <property type="project" value="Ensembl"/>
</dbReference>
<evidence type="ECO:0000256" key="10">
    <source>
        <dbReference type="ARBA" id="ARBA00029753"/>
    </source>
</evidence>
<reference evidence="15 16" key="1">
    <citation type="journal article" date="2019" name="Proc. Natl. Acad. Sci. U.S.A.">
        <title>Regulatory changes in pterin and carotenoid genes underlie balanced color polymorphisms in the wall lizard.</title>
        <authorList>
            <person name="Andrade P."/>
            <person name="Pinho C."/>
            <person name="Perez I de Lanuza G."/>
            <person name="Afonso S."/>
            <person name="Brejcha J."/>
            <person name="Rubin C.J."/>
            <person name="Wallerman O."/>
            <person name="Pereira P."/>
            <person name="Sabatino S.J."/>
            <person name="Bellati A."/>
            <person name="Pellitteri-Rosa D."/>
            <person name="Bosakova Z."/>
            <person name="Bunikis I."/>
            <person name="Carretero M.A."/>
            <person name="Feiner N."/>
            <person name="Marsik P."/>
            <person name="Pauperio F."/>
            <person name="Salvi D."/>
            <person name="Soler L."/>
            <person name="While G.M."/>
            <person name="Uller T."/>
            <person name="Font E."/>
            <person name="Andersson L."/>
            <person name="Carneiro M."/>
        </authorList>
    </citation>
    <scope>NUCLEOTIDE SEQUENCE</scope>
</reference>
<dbReference type="FunFam" id="2.130.10.130:FF:000013">
    <property type="entry name" value="Glycosylphosphatidylinositol specific phospholipase D1"/>
    <property type="match status" value="1"/>
</dbReference>
<feature type="domain" description="Phospholipase C/D" evidence="14">
    <location>
        <begin position="27"/>
        <end position="209"/>
    </location>
</feature>
<dbReference type="Pfam" id="PF00882">
    <property type="entry name" value="Zn_dep_PLPC"/>
    <property type="match status" value="1"/>
</dbReference>
<dbReference type="FunFam" id="2.130.10.130:FF:000016">
    <property type="entry name" value="Phosphatidylinositol-glycan-specific phospholipase D"/>
    <property type="match status" value="1"/>
</dbReference>
<evidence type="ECO:0000313" key="15">
    <source>
        <dbReference type="Ensembl" id="ENSPMRP00000009357.1"/>
    </source>
</evidence>
<dbReference type="InterPro" id="IPR013519">
    <property type="entry name" value="Int_alpha_beta-p"/>
</dbReference>
<feature type="repeat" description="FG-GAP" evidence="12">
    <location>
        <begin position="435"/>
        <end position="496"/>
    </location>
</feature>
<dbReference type="GO" id="GO:0004621">
    <property type="term" value="F:glycosylphosphatidylinositol phospholipase D activity"/>
    <property type="evidence" value="ECO:0007669"/>
    <property type="project" value="UniProtKB-EC"/>
</dbReference>
<comment type="catalytic activity">
    <reaction evidence="11">
        <text>a 6-(alpha-D-glucosaminyl)-1-(1,2-diacyl-sn-glycero-3-phospho)-1D-myo-inositol + H2O = 6-(alpha-D-glucosaminyl)-1D-myo-inositol + a 1,2-diacyl-sn-glycero-3-phosphate + H(+)</text>
        <dbReference type="Rhea" id="RHEA:10832"/>
        <dbReference type="ChEBI" id="CHEBI:15377"/>
        <dbReference type="ChEBI" id="CHEBI:15378"/>
        <dbReference type="ChEBI" id="CHEBI:57997"/>
        <dbReference type="ChEBI" id="CHEBI:58608"/>
        <dbReference type="ChEBI" id="CHEBI:58700"/>
        <dbReference type="EC" id="3.1.4.50"/>
    </reaction>
</comment>
<keyword evidence="16" id="KW-1185">Reference proteome</keyword>
<comment type="similarity">
    <text evidence="2">Belongs to the GPLD1 family.</text>
</comment>
<dbReference type="EC" id="3.1.4.50" evidence="3"/>
<dbReference type="GO" id="GO:0008285">
    <property type="term" value="P:negative regulation of cell population proliferation"/>
    <property type="evidence" value="ECO:0007669"/>
    <property type="project" value="Ensembl"/>
</dbReference>
<evidence type="ECO:0000256" key="4">
    <source>
        <dbReference type="ARBA" id="ARBA00015988"/>
    </source>
</evidence>
<dbReference type="Ensembl" id="ENSPMRT00000009984.1">
    <property type="protein sequence ID" value="ENSPMRP00000009357.1"/>
    <property type="gene ID" value="ENSPMRG00000006292.1"/>
</dbReference>
<evidence type="ECO:0000256" key="8">
    <source>
        <dbReference type="ARBA" id="ARBA00022801"/>
    </source>
</evidence>
<dbReference type="InterPro" id="IPR028994">
    <property type="entry name" value="Integrin_alpha_N"/>
</dbReference>
<dbReference type="GO" id="GO:0005737">
    <property type="term" value="C:cytoplasm"/>
    <property type="evidence" value="ECO:0007669"/>
    <property type="project" value="Ensembl"/>
</dbReference>
<evidence type="ECO:0000256" key="11">
    <source>
        <dbReference type="ARBA" id="ARBA00093237"/>
    </source>
</evidence>
<feature type="signal peptide" evidence="13">
    <location>
        <begin position="1"/>
        <end position="22"/>
    </location>
</feature>
<protein>
    <recommendedName>
        <fullName evidence="4">Phosphatidylinositol-glycan-specific phospholipase D</fullName>
        <ecNumber evidence="3">3.1.4.50</ecNumber>
    </recommendedName>
    <alternativeName>
        <fullName evidence="10">Glycosyl-phosphatidylinositol-specific phospholipase D</fullName>
    </alternativeName>
</protein>
<dbReference type="PRINTS" id="PR00718">
    <property type="entry name" value="PHPHLIPASED"/>
</dbReference>
<dbReference type="RefSeq" id="XP_028593405.1">
    <property type="nucleotide sequence ID" value="XM_028737572.1"/>
</dbReference>
<dbReference type="PROSITE" id="PS51470">
    <property type="entry name" value="FG_GAP"/>
    <property type="match status" value="3"/>
</dbReference>
<feature type="chain" id="PRO_5025546461" description="Phosphatidylinositol-glycan-specific phospholipase D" evidence="13">
    <location>
        <begin position="23"/>
        <end position="836"/>
    </location>
</feature>
<dbReference type="Gene3D" id="2.130.10.130">
    <property type="entry name" value="Integrin alpha, N-terminal"/>
    <property type="match status" value="3"/>
</dbReference>
<dbReference type="GO" id="GO:0071466">
    <property type="term" value="P:cellular response to xenobiotic stimulus"/>
    <property type="evidence" value="ECO:0007669"/>
    <property type="project" value="Ensembl"/>
</dbReference>
<proteinExistence type="inferred from homology"/>
<dbReference type="GO" id="GO:1900076">
    <property type="term" value="P:regulation of cellular response to insulin stimulus"/>
    <property type="evidence" value="ECO:0007669"/>
    <property type="project" value="Ensembl"/>
</dbReference>
<organism evidence="15 16">
    <name type="scientific">Podarcis muralis</name>
    <name type="common">Wall lizard</name>
    <name type="synonym">Lacerta muralis</name>
    <dbReference type="NCBI Taxonomy" id="64176"/>
    <lineage>
        <taxon>Eukaryota</taxon>
        <taxon>Metazoa</taxon>
        <taxon>Chordata</taxon>
        <taxon>Craniata</taxon>
        <taxon>Vertebrata</taxon>
        <taxon>Euteleostomi</taxon>
        <taxon>Lepidosauria</taxon>
        <taxon>Squamata</taxon>
        <taxon>Bifurcata</taxon>
        <taxon>Unidentata</taxon>
        <taxon>Episquamata</taxon>
        <taxon>Laterata</taxon>
        <taxon>Lacertibaenia</taxon>
        <taxon>Lacertidae</taxon>
        <taxon>Podarcis</taxon>
    </lineage>
</organism>
<evidence type="ECO:0000259" key="14">
    <source>
        <dbReference type="Pfam" id="PF00882"/>
    </source>
</evidence>
<evidence type="ECO:0000256" key="13">
    <source>
        <dbReference type="SAM" id="SignalP"/>
    </source>
</evidence>
<keyword evidence="9" id="KW-0325">Glycoprotein</keyword>
<dbReference type="Pfam" id="PF01839">
    <property type="entry name" value="FG-GAP"/>
    <property type="match status" value="3"/>
</dbReference>
<dbReference type="Proteomes" id="UP000472272">
    <property type="component" value="Chromosome 7"/>
</dbReference>
<dbReference type="GO" id="GO:0005615">
    <property type="term" value="C:extracellular space"/>
    <property type="evidence" value="ECO:0007669"/>
    <property type="project" value="Ensembl"/>
</dbReference>
<dbReference type="InterPro" id="IPR001028">
    <property type="entry name" value="Gprt_PLipase_D"/>
</dbReference>
<reference evidence="15" key="3">
    <citation type="submission" date="2025-09" db="UniProtKB">
        <authorList>
            <consortium name="Ensembl"/>
        </authorList>
    </citation>
    <scope>IDENTIFICATION</scope>
</reference>
<dbReference type="GeneID" id="114600839"/>
<reference evidence="15" key="2">
    <citation type="submission" date="2025-08" db="UniProtKB">
        <authorList>
            <consortium name="Ensembl"/>
        </authorList>
    </citation>
    <scope>IDENTIFICATION</scope>
</reference>
<keyword evidence="5" id="KW-0964">Secreted</keyword>
<evidence type="ECO:0000256" key="3">
    <source>
        <dbReference type="ARBA" id="ARBA00012284"/>
    </source>
</evidence>
<evidence type="ECO:0000256" key="12">
    <source>
        <dbReference type="PROSITE-ProRule" id="PRU00803"/>
    </source>
</evidence>
<feature type="repeat" description="FG-GAP" evidence="12">
    <location>
        <begin position="498"/>
        <end position="558"/>
    </location>
</feature>
<evidence type="ECO:0000256" key="1">
    <source>
        <dbReference type="ARBA" id="ARBA00004613"/>
    </source>
</evidence>
<feature type="repeat" description="FG-GAP" evidence="12">
    <location>
        <begin position="366"/>
        <end position="427"/>
    </location>
</feature>
<keyword evidence="8" id="KW-0378">Hydrolase</keyword>